<name>A0A149U7X0_9PROT</name>
<evidence type="ECO:0000313" key="2">
    <source>
        <dbReference type="EMBL" id="KXV61490.1"/>
    </source>
</evidence>
<dbReference type="EMBL" id="LHZT01000057">
    <property type="protein sequence ID" value="KXV61490.1"/>
    <property type="molecule type" value="Genomic_DNA"/>
</dbReference>
<dbReference type="AlphaFoldDB" id="A0A149U7X0"/>
<dbReference type="Proteomes" id="UP000075411">
    <property type="component" value="Unassembled WGS sequence"/>
</dbReference>
<gene>
    <name evidence="2" type="ORF">AD947_00635</name>
</gene>
<sequence>MSNEIIQDGAVANEAANDNDHDPCRKGDAEYQTQTAQLVISLARMVGRAVAHEYFSHLVAANDNKENTNLEIK</sequence>
<accession>A0A149U7X0</accession>
<feature type="compositionally biased region" description="Basic and acidic residues" evidence="1">
    <location>
        <begin position="18"/>
        <end position="29"/>
    </location>
</feature>
<proteinExistence type="predicted"/>
<dbReference type="PATRIC" id="fig|104102.12.peg.3270"/>
<organism evidence="2 3">
    <name type="scientific">Acetobacter tropicalis</name>
    <dbReference type="NCBI Taxonomy" id="104102"/>
    <lineage>
        <taxon>Bacteria</taxon>
        <taxon>Pseudomonadati</taxon>
        <taxon>Pseudomonadota</taxon>
        <taxon>Alphaproteobacteria</taxon>
        <taxon>Acetobacterales</taxon>
        <taxon>Acetobacteraceae</taxon>
        <taxon>Acetobacter</taxon>
    </lineage>
</organism>
<dbReference type="RefSeq" id="WP_061487165.1">
    <property type="nucleotide sequence ID" value="NZ_LHZT01000057.1"/>
</dbReference>
<evidence type="ECO:0000256" key="1">
    <source>
        <dbReference type="SAM" id="MobiDB-lite"/>
    </source>
</evidence>
<dbReference type="OrthoDB" id="9879203at2"/>
<reference evidence="2 3" key="1">
    <citation type="submission" date="2015-06" db="EMBL/GenBank/DDBJ databases">
        <title>Improved classification and identification of acetic acid bacteria using matrix-assisted laser desorption/ionization time-of-flight mass spectrometry; Gluconobacter nephelii and Gluconobacter uchimurae are later heterotypic synonyms of Gluconobacter japonicus and Gluconobacter oxydans, respectively.</title>
        <authorList>
            <person name="Li L."/>
            <person name="Cleenwerck I."/>
            <person name="De Vuyst L."/>
            <person name="Vandamme P."/>
        </authorList>
    </citation>
    <scope>NUCLEOTIDE SEQUENCE [LARGE SCALE GENOMIC DNA]</scope>
    <source>
        <strain evidence="2 3">LMG 1663</strain>
    </source>
</reference>
<evidence type="ECO:0000313" key="3">
    <source>
        <dbReference type="Proteomes" id="UP000075411"/>
    </source>
</evidence>
<comment type="caution">
    <text evidence="2">The sequence shown here is derived from an EMBL/GenBank/DDBJ whole genome shotgun (WGS) entry which is preliminary data.</text>
</comment>
<protein>
    <submittedName>
        <fullName evidence="2">Uncharacterized protein</fullName>
    </submittedName>
</protein>
<feature type="region of interest" description="Disordered" evidence="1">
    <location>
        <begin position="1"/>
        <end position="29"/>
    </location>
</feature>